<organism evidence="2 3">
    <name type="scientific">Mizuhopecten yessoensis</name>
    <name type="common">Japanese scallop</name>
    <name type="synonym">Patinopecten yessoensis</name>
    <dbReference type="NCBI Taxonomy" id="6573"/>
    <lineage>
        <taxon>Eukaryota</taxon>
        <taxon>Metazoa</taxon>
        <taxon>Spiralia</taxon>
        <taxon>Lophotrochozoa</taxon>
        <taxon>Mollusca</taxon>
        <taxon>Bivalvia</taxon>
        <taxon>Autobranchia</taxon>
        <taxon>Pteriomorphia</taxon>
        <taxon>Pectinida</taxon>
        <taxon>Pectinoidea</taxon>
        <taxon>Pectinidae</taxon>
        <taxon>Mizuhopecten</taxon>
    </lineage>
</organism>
<gene>
    <name evidence="2" type="ORF">KP79_PYT10417</name>
</gene>
<proteinExistence type="predicted"/>
<dbReference type="InterPro" id="IPR005302">
    <property type="entry name" value="MoCF_Sase_C"/>
</dbReference>
<evidence type="ECO:0000313" key="2">
    <source>
        <dbReference type="EMBL" id="OWF37608.1"/>
    </source>
</evidence>
<dbReference type="GO" id="GO:0030170">
    <property type="term" value="F:pyridoxal phosphate binding"/>
    <property type="evidence" value="ECO:0007669"/>
    <property type="project" value="InterPro"/>
</dbReference>
<evidence type="ECO:0000259" key="1">
    <source>
        <dbReference type="PROSITE" id="PS51340"/>
    </source>
</evidence>
<dbReference type="GO" id="GO:0030151">
    <property type="term" value="F:molybdenum ion binding"/>
    <property type="evidence" value="ECO:0007669"/>
    <property type="project" value="InterPro"/>
</dbReference>
<sequence length="214" mass="24618">MPTLRLPKCPKIDRRRFFECRVWDLTVPGMDCGEEASRWASDFLGKENLHMVFSAPNMKKKVITEEGVPPLWTDLVQQGDESIFSDFASYLVTTDQSLEAVNKRLDKPVSMRNFRPNIVIDTTMEAFDEDFWGELKFGENGYMRCLQPCPRCLVTTVDRDTGKRDPSFEPHKTMKKFRCKPGRGVDPFFGINASVDFPADVRVGDPVYARYRTN</sequence>
<dbReference type="Proteomes" id="UP000242188">
    <property type="component" value="Unassembled WGS sequence"/>
</dbReference>
<evidence type="ECO:0000313" key="3">
    <source>
        <dbReference type="Proteomes" id="UP000242188"/>
    </source>
</evidence>
<name>A0A210PM80_MIZYE</name>
<accession>A0A210PM80</accession>
<reference evidence="2 3" key="1">
    <citation type="journal article" date="2017" name="Nat. Ecol. Evol.">
        <title>Scallop genome provides insights into evolution of bilaterian karyotype and development.</title>
        <authorList>
            <person name="Wang S."/>
            <person name="Zhang J."/>
            <person name="Jiao W."/>
            <person name="Li J."/>
            <person name="Xun X."/>
            <person name="Sun Y."/>
            <person name="Guo X."/>
            <person name="Huan P."/>
            <person name="Dong B."/>
            <person name="Zhang L."/>
            <person name="Hu X."/>
            <person name="Sun X."/>
            <person name="Wang J."/>
            <person name="Zhao C."/>
            <person name="Wang Y."/>
            <person name="Wang D."/>
            <person name="Huang X."/>
            <person name="Wang R."/>
            <person name="Lv J."/>
            <person name="Li Y."/>
            <person name="Zhang Z."/>
            <person name="Liu B."/>
            <person name="Lu W."/>
            <person name="Hui Y."/>
            <person name="Liang J."/>
            <person name="Zhou Z."/>
            <person name="Hou R."/>
            <person name="Li X."/>
            <person name="Liu Y."/>
            <person name="Li H."/>
            <person name="Ning X."/>
            <person name="Lin Y."/>
            <person name="Zhao L."/>
            <person name="Xing Q."/>
            <person name="Dou J."/>
            <person name="Li Y."/>
            <person name="Mao J."/>
            <person name="Guo H."/>
            <person name="Dou H."/>
            <person name="Li T."/>
            <person name="Mu C."/>
            <person name="Jiang W."/>
            <person name="Fu Q."/>
            <person name="Fu X."/>
            <person name="Miao Y."/>
            <person name="Liu J."/>
            <person name="Yu Q."/>
            <person name="Li R."/>
            <person name="Liao H."/>
            <person name="Li X."/>
            <person name="Kong Y."/>
            <person name="Jiang Z."/>
            <person name="Chourrout D."/>
            <person name="Li R."/>
            <person name="Bao Z."/>
        </authorList>
    </citation>
    <scope>NUCLEOTIDE SEQUENCE [LARGE SCALE GENOMIC DNA]</scope>
    <source>
        <strain evidence="2 3">PY_sf001</strain>
    </source>
</reference>
<dbReference type="EMBL" id="NEDP02005586">
    <property type="protein sequence ID" value="OWF37608.1"/>
    <property type="molecule type" value="Genomic_DNA"/>
</dbReference>
<dbReference type="SUPFAM" id="SSF50800">
    <property type="entry name" value="PK beta-barrel domain-like"/>
    <property type="match status" value="1"/>
</dbReference>
<dbReference type="AlphaFoldDB" id="A0A210PM80"/>
<feature type="domain" description="MOSC" evidence="1">
    <location>
        <begin position="60"/>
        <end position="210"/>
    </location>
</feature>
<dbReference type="STRING" id="6573.A0A210PM80"/>
<dbReference type="OrthoDB" id="17255at2759"/>
<dbReference type="GO" id="GO:0003824">
    <property type="term" value="F:catalytic activity"/>
    <property type="evidence" value="ECO:0007669"/>
    <property type="project" value="InterPro"/>
</dbReference>
<dbReference type="Pfam" id="PF03473">
    <property type="entry name" value="MOSC"/>
    <property type="match status" value="1"/>
</dbReference>
<keyword evidence="3" id="KW-1185">Reference proteome</keyword>
<dbReference type="PANTHER" id="PTHR14237:SF19">
    <property type="entry name" value="MITOCHONDRIAL AMIDOXIME REDUCING COMPONENT 1"/>
    <property type="match status" value="1"/>
</dbReference>
<comment type="caution">
    <text evidence="2">The sequence shown here is derived from an EMBL/GenBank/DDBJ whole genome shotgun (WGS) entry which is preliminary data.</text>
</comment>
<dbReference type="PROSITE" id="PS51340">
    <property type="entry name" value="MOSC"/>
    <property type="match status" value="1"/>
</dbReference>
<protein>
    <submittedName>
        <fullName evidence="2">MOSC domain-containing protein 2, mitochondrial</fullName>
    </submittedName>
</protein>
<dbReference type="InterPro" id="IPR011037">
    <property type="entry name" value="Pyrv_Knase-like_insert_dom_sf"/>
</dbReference>
<dbReference type="PANTHER" id="PTHR14237">
    <property type="entry name" value="MOLYBDOPTERIN COFACTOR SULFURASE MOSC"/>
    <property type="match status" value="1"/>
</dbReference>
<dbReference type="SUPFAM" id="SSF141673">
    <property type="entry name" value="MOSC N-terminal domain-like"/>
    <property type="match status" value="1"/>
</dbReference>